<feature type="compositionally biased region" description="Basic and acidic residues" evidence="1">
    <location>
        <begin position="713"/>
        <end position="728"/>
    </location>
</feature>
<evidence type="ECO:0000313" key="4">
    <source>
        <dbReference type="Proteomes" id="UP000075714"/>
    </source>
</evidence>
<protein>
    <submittedName>
        <fullName evidence="3">Uncharacterized protein</fullName>
    </submittedName>
</protein>
<feature type="region of interest" description="Disordered" evidence="1">
    <location>
        <begin position="351"/>
        <end position="381"/>
    </location>
</feature>
<dbReference type="EMBL" id="LSYV01000041">
    <property type="protein sequence ID" value="KXZ46789.1"/>
    <property type="molecule type" value="Genomic_DNA"/>
</dbReference>
<reference evidence="4" key="1">
    <citation type="journal article" date="2016" name="Nat. Commun.">
        <title>The Gonium pectorale genome demonstrates co-option of cell cycle regulation during the evolution of multicellularity.</title>
        <authorList>
            <person name="Hanschen E.R."/>
            <person name="Marriage T.N."/>
            <person name="Ferris P.J."/>
            <person name="Hamaji T."/>
            <person name="Toyoda A."/>
            <person name="Fujiyama A."/>
            <person name="Neme R."/>
            <person name="Noguchi H."/>
            <person name="Minakuchi Y."/>
            <person name="Suzuki M."/>
            <person name="Kawai-Toyooka H."/>
            <person name="Smith D.R."/>
            <person name="Sparks H."/>
            <person name="Anderson J."/>
            <person name="Bakaric R."/>
            <person name="Luria V."/>
            <person name="Karger A."/>
            <person name="Kirschner M.W."/>
            <person name="Durand P.M."/>
            <person name="Michod R.E."/>
            <person name="Nozaki H."/>
            <person name="Olson B.J."/>
        </authorList>
    </citation>
    <scope>NUCLEOTIDE SEQUENCE [LARGE SCALE GENOMIC DNA]</scope>
    <source>
        <strain evidence="4">NIES-2863</strain>
    </source>
</reference>
<feature type="transmembrane region" description="Helical" evidence="2">
    <location>
        <begin position="877"/>
        <end position="898"/>
    </location>
</feature>
<keyword evidence="2" id="KW-1133">Transmembrane helix</keyword>
<feature type="region of interest" description="Disordered" evidence="1">
    <location>
        <begin position="712"/>
        <end position="802"/>
    </location>
</feature>
<name>A0A150GAC5_GONPE</name>
<dbReference type="Proteomes" id="UP000075714">
    <property type="component" value="Unassembled WGS sequence"/>
</dbReference>
<feature type="transmembrane region" description="Helical" evidence="2">
    <location>
        <begin position="918"/>
        <end position="937"/>
    </location>
</feature>
<dbReference type="AlphaFoldDB" id="A0A150GAC5"/>
<accession>A0A150GAC5</accession>
<keyword evidence="4" id="KW-1185">Reference proteome</keyword>
<feature type="compositionally biased region" description="Basic and acidic residues" evidence="1">
    <location>
        <begin position="468"/>
        <end position="477"/>
    </location>
</feature>
<keyword evidence="2" id="KW-0472">Membrane</keyword>
<feature type="compositionally biased region" description="Low complexity" evidence="1">
    <location>
        <begin position="351"/>
        <end position="361"/>
    </location>
</feature>
<evidence type="ECO:0000256" key="2">
    <source>
        <dbReference type="SAM" id="Phobius"/>
    </source>
</evidence>
<dbReference type="OrthoDB" id="10684569at2759"/>
<keyword evidence="2" id="KW-0812">Transmembrane</keyword>
<sequence length="972" mass="99233">MAPTAGALAALSPPLDPSARRVDSVLARFPCEAGPIRQLLYCLRTLAFLDPWVRTRLSDYGNAAHLVPQLLTLVFALAVPRVYVRLRHALIALTSVAPLCGSIAAAVAAPSPLLPLGAVHFLMRSRRWVGCAYFGWKSVIILRLPSSLQLLVGPTMWLLALIAVRILDAREPPPSGVAVTAAPPPPQHVGPLQAAQMFLLIAVLPYLAALFWERVSLAPQYRAYLQSVVCVEGCVQLLMLLRTPPDGVGVGGGGPDGGLAGGGGDNQRQMLHWVLDLGKDDDNSNPGAGIVAAADPVLARMLRAGPRQLTVDGPADVDVGGHETDSDLLPSAAHESAPAAALLWPPALEADPADRATSGAASVGGGAERPSGDGGAAANEALSEPAVAEEVVAARRQSVLVVLPASALRGLRGVRLVVAGPAGRRRRPDVPEGAGIVGGATGVYLDSTLELTGPLGAAGAEDDESAEEPGREEKDGASEGAPRMVMCRLSLPPCAVREPAGLTIYILPPQAEDVAAAASDIAAPVTAAVPHAQPKIAALPPPSPPTMPISTVPLVVLPRAAATELRQLHASALGGGSGAVGRLERLLSANGGGNYEGDCVRTAGRVAEGVAMAAVVADGGGLLHAAAAEVRQSGLLSLMEDLVSALQATASADANGVGGGAVAEEVGAAAADGPPSPPWVPLLVLPSLLEFFDTHRMTACLRVVQRIAAEDPTMGHEDGGREGQRAGGDRGGAVAGAGPEAVAPSTPSTAGARAPLVAPTPLVAPSSQTKGKRMPARAEAGQQAADSAGDSIENKTGTHTGASAEAAERNFCAVPPLLLSAALSGGFRSPPGAEAAYQAFKAGHCAALDRWALALLAAFRLPAMFRSDDGPRFGLHLGQQAAFLASALLVLALMAATLPSNPEAAARQRNGLLLLRGYLDLALIAIMAAGVPPWGAAPPPPLPDGWRSACGRYGAHWVLFCFWEPATLQVRG</sequence>
<evidence type="ECO:0000313" key="3">
    <source>
        <dbReference type="EMBL" id="KXZ46789.1"/>
    </source>
</evidence>
<gene>
    <name evidence="3" type="ORF">GPECTOR_40g523</name>
</gene>
<feature type="region of interest" description="Disordered" evidence="1">
    <location>
        <begin position="453"/>
        <end position="481"/>
    </location>
</feature>
<organism evidence="3 4">
    <name type="scientific">Gonium pectorale</name>
    <name type="common">Green alga</name>
    <dbReference type="NCBI Taxonomy" id="33097"/>
    <lineage>
        <taxon>Eukaryota</taxon>
        <taxon>Viridiplantae</taxon>
        <taxon>Chlorophyta</taxon>
        <taxon>core chlorophytes</taxon>
        <taxon>Chlorophyceae</taxon>
        <taxon>CS clade</taxon>
        <taxon>Chlamydomonadales</taxon>
        <taxon>Volvocaceae</taxon>
        <taxon>Gonium</taxon>
    </lineage>
</organism>
<feature type="compositionally biased region" description="Low complexity" evidence="1">
    <location>
        <begin position="752"/>
        <end position="765"/>
    </location>
</feature>
<feature type="compositionally biased region" description="Gly residues" evidence="1">
    <location>
        <begin position="362"/>
        <end position="375"/>
    </location>
</feature>
<comment type="caution">
    <text evidence="3">The sequence shown here is derived from an EMBL/GenBank/DDBJ whole genome shotgun (WGS) entry which is preliminary data.</text>
</comment>
<proteinExistence type="predicted"/>
<evidence type="ECO:0000256" key="1">
    <source>
        <dbReference type="SAM" id="MobiDB-lite"/>
    </source>
</evidence>
<feature type="region of interest" description="Disordered" evidence="1">
    <location>
        <begin position="309"/>
        <end position="329"/>
    </location>
</feature>